<evidence type="ECO:0000313" key="2">
    <source>
        <dbReference type="Proteomes" id="UP000177025"/>
    </source>
</evidence>
<comment type="caution">
    <text evidence="1">The sequence shown here is derived from an EMBL/GenBank/DDBJ whole genome shotgun (WGS) entry which is preliminary data.</text>
</comment>
<dbReference type="Gene3D" id="2.40.160.60">
    <property type="entry name" value="Outer membrane protein transport protein (OMPP1/FadL/TodX)"/>
    <property type="match status" value="1"/>
</dbReference>
<dbReference type="EMBL" id="MEUM01000090">
    <property type="protein sequence ID" value="OGC41911.1"/>
    <property type="molecule type" value="Genomic_DNA"/>
</dbReference>
<name>A0A1F4UAE2_UNCW3</name>
<organism evidence="1 2">
    <name type="scientific">candidate division WOR-3 bacterium RBG_13_43_14</name>
    <dbReference type="NCBI Taxonomy" id="1802590"/>
    <lineage>
        <taxon>Bacteria</taxon>
        <taxon>Bacteria division WOR-3</taxon>
    </lineage>
</organism>
<evidence type="ECO:0008006" key="3">
    <source>
        <dbReference type="Google" id="ProtNLM"/>
    </source>
</evidence>
<dbReference type="AlphaFoldDB" id="A0A1F4UAE2"/>
<proteinExistence type="predicted"/>
<gene>
    <name evidence="1" type="ORF">A2Y85_01085</name>
</gene>
<dbReference type="Proteomes" id="UP000177025">
    <property type="component" value="Unassembled WGS sequence"/>
</dbReference>
<dbReference type="SUPFAM" id="SSF56935">
    <property type="entry name" value="Porins"/>
    <property type="match status" value="1"/>
</dbReference>
<evidence type="ECO:0000313" key="1">
    <source>
        <dbReference type="EMBL" id="OGC41911.1"/>
    </source>
</evidence>
<protein>
    <recommendedName>
        <fullName evidence="3">DUF5723 domain-containing protein</fullName>
    </recommendedName>
</protein>
<accession>A0A1F4UAE2</accession>
<sequence>MLYLIYFLINSSGVNSLLLPVSPLGLTAGFSNADRTEAIFYNPSKFRAEDKYMLWCSYNQFYLDMHSVSMALSKKFGKIGIGIGFVNFDYGEIEWHPDYPTEDPLTNYTANDFSIILGASTDITEQGRIGLNLKYISENIMIYSDYALAFDLAFSYRNEKSSISLGVTNFGSQLTIRNDDINLPAKLSMGLTYQFNKFGLGGDAHYLVNTSDFEGDMSVNVPLHPILAINLAAQYRERIFPAFGFDMAIGNIAFKYAGSIYPRSLGMINTLGIGFEF</sequence>
<reference evidence="1 2" key="1">
    <citation type="journal article" date="2016" name="Nat. Commun.">
        <title>Thousands of microbial genomes shed light on interconnected biogeochemical processes in an aquifer system.</title>
        <authorList>
            <person name="Anantharaman K."/>
            <person name="Brown C.T."/>
            <person name="Hug L.A."/>
            <person name="Sharon I."/>
            <person name="Castelle C.J."/>
            <person name="Probst A.J."/>
            <person name="Thomas B.C."/>
            <person name="Singh A."/>
            <person name="Wilkins M.J."/>
            <person name="Karaoz U."/>
            <person name="Brodie E.L."/>
            <person name="Williams K.H."/>
            <person name="Hubbard S.S."/>
            <person name="Banfield J.F."/>
        </authorList>
    </citation>
    <scope>NUCLEOTIDE SEQUENCE [LARGE SCALE GENOMIC DNA]</scope>
</reference>